<evidence type="ECO:0000313" key="2">
    <source>
        <dbReference type="Proteomes" id="UP000036367"/>
    </source>
</evidence>
<reference evidence="1" key="1">
    <citation type="submission" date="2015-05" db="EMBL/GenBank/DDBJ databases">
        <title>Permanent draft genome of Rhodopirellula islandicus K833.</title>
        <authorList>
            <person name="Kizina J."/>
            <person name="Richter M."/>
            <person name="Glockner F.O."/>
            <person name="Harder J."/>
        </authorList>
    </citation>
    <scope>NUCLEOTIDE SEQUENCE [LARGE SCALE GENOMIC DNA]</scope>
    <source>
        <strain evidence="1">K833</strain>
    </source>
</reference>
<dbReference type="PATRIC" id="fig|595434.4.peg.6125"/>
<keyword evidence="2" id="KW-1185">Reference proteome</keyword>
<dbReference type="AlphaFoldDB" id="A0A0J1B467"/>
<dbReference type="Proteomes" id="UP000036367">
    <property type="component" value="Unassembled WGS sequence"/>
</dbReference>
<dbReference type="EMBL" id="LECT01000054">
    <property type="protein sequence ID" value="KLU01286.1"/>
    <property type="molecule type" value="Genomic_DNA"/>
</dbReference>
<proteinExistence type="predicted"/>
<organism evidence="1 2">
    <name type="scientific">Rhodopirellula islandica</name>
    <dbReference type="NCBI Taxonomy" id="595434"/>
    <lineage>
        <taxon>Bacteria</taxon>
        <taxon>Pseudomonadati</taxon>
        <taxon>Planctomycetota</taxon>
        <taxon>Planctomycetia</taxon>
        <taxon>Pirellulales</taxon>
        <taxon>Pirellulaceae</taxon>
        <taxon>Rhodopirellula</taxon>
    </lineage>
</organism>
<name>A0A0J1B467_RHOIS</name>
<evidence type="ECO:0000313" key="1">
    <source>
        <dbReference type="EMBL" id="KLU01286.1"/>
    </source>
</evidence>
<comment type="caution">
    <text evidence="1">The sequence shown here is derived from an EMBL/GenBank/DDBJ whole genome shotgun (WGS) entry which is preliminary data.</text>
</comment>
<sequence>MHGLNYASEKIGVGQRYGGMVDTLVEAGDHCIVVITRLFYPQ</sequence>
<accession>A0A0J1B467</accession>
<protein>
    <submittedName>
        <fullName evidence="1">Uncharacterized protein</fullName>
    </submittedName>
</protein>
<gene>
    <name evidence="1" type="ORF">RISK_006442</name>
</gene>